<evidence type="ECO:0000313" key="5">
    <source>
        <dbReference type="Proteomes" id="UP000051298"/>
    </source>
</evidence>
<dbReference type="PANTHER" id="PTHR43877">
    <property type="entry name" value="AMINOALKYLPHOSPHONATE N-ACETYLTRANSFERASE-RELATED-RELATED"/>
    <property type="match status" value="1"/>
</dbReference>
<dbReference type="eggNOG" id="COG0456">
    <property type="taxonomic scope" value="Bacteria"/>
</dbReference>
<reference evidence="4 5" key="1">
    <citation type="submission" date="2015-09" db="EMBL/GenBank/DDBJ databases">
        <authorList>
            <consortium name="Swine Surveillance"/>
        </authorList>
    </citation>
    <scope>NUCLEOTIDE SEQUENCE [LARGE SCALE GENOMIC DNA]</scope>
    <source>
        <strain evidence="4 5">CECT 5294</strain>
    </source>
</reference>
<evidence type="ECO:0000259" key="3">
    <source>
        <dbReference type="PROSITE" id="PS51186"/>
    </source>
</evidence>
<dbReference type="Gene3D" id="3.40.630.30">
    <property type="match status" value="1"/>
</dbReference>
<name>A0A0N7LTW2_9RHOB</name>
<evidence type="ECO:0000256" key="1">
    <source>
        <dbReference type="ARBA" id="ARBA00022679"/>
    </source>
</evidence>
<evidence type="ECO:0000256" key="2">
    <source>
        <dbReference type="ARBA" id="ARBA00023315"/>
    </source>
</evidence>
<gene>
    <name evidence="4" type="ORF">THS5294_03123</name>
</gene>
<dbReference type="InterPro" id="IPR050832">
    <property type="entry name" value="Bact_Acetyltransf"/>
</dbReference>
<dbReference type="PROSITE" id="PS51186">
    <property type="entry name" value="GNAT"/>
    <property type="match status" value="1"/>
</dbReference>
<dbReference type="Proteomes" id="UP000051298">
    <property type="component" value="Unassembled WGS sequence"/>
</dbReference>
<dbReference type="PANTHER" id="PTHR43877:SF2">
    <property type="entry name" value="AMINOALKYLPHOSPHONATE N-ACETYLTRANSFERASE-RELATED"/>
    <property type="match status" value="1"/>
</dbReference>
<dbReference type="RefSeq" id="WP_058124431.1">
    <property type="nucleotide sequence ID" value="NZ_CYRX01000033.1"/>
</dbReference>
<proteinExistence type="predicted"/>
<dbReference type="GO" id="GO:0016747">
    <property type="term" value="F:acyltransferase activity, transferring groups other than amino-acyl groups"/>
    <property type="evidence" value="ECO:0007669"/>
    <property type="project" value="InterPro"/>
</dbReference>
<sequence>MTTVTFEMTTPADIPALQRVLDETHLFPSEILPDMLAPMLAGDSPARWLTCQRDGEAIGLCFAEPEELTDGTWNMRALALHPQYQGQGLGAALTRALEDQLRAEGQRLIIVDTSGTDDFAQTRGFYCHIGYNQVACIPDYWAKGDDKIVFSKPL</sequence>
<keyword evidence="2" id="KW-0012">Acyltransferase</keyword>
<protein>
    <submittedName>
        <fullName evidence="4">Putative acetyltransferase</fullName>
    </submittedName>
</protein>
<dbReference type="SUPFAM" id="SSF55729">
    <property type="entry name" value="Acyl-CoA N-acyltransferases (Nat)"/>
    <property type="match status" value="1"/>
</dbReference>
<dbReference type="AlphaFoldDB" id="A0A0N7LTW2"/>
<keyword evidence="1 4" id="KW-0808">Transferase</keyword>
<dbReference type="CDD" id="cd04301">
    <property type="entry name" value="NAT_SF"/>
    <property type="match status" value="1"/>
</dbReference>
<evidence type="ECO:0000313" key="4">
    <source>
        <dbReference type="EMBL" id="CUH61810.1"/>
    </source>
</evidence>
<organism evidence="4 5">
    <name type="scientific">Thalassobacter stenotrophicus</name>
    <dbReference type="NCBI Taxonomy" id="266809"/>
    <lineage>
        <taxon>Bacteria</taxon>
        <taxon>Pseudomonadati</taxon>
        <taxon>Pseudomonadota</taxon>
        <taxon>Alphaproteobacteria</taxon>
        <taxon>Rhodobacterales</taxon>
        <taxon>Roseobacteraceae</taxon>
        <taxon>Thalassobacter</taxon>
    </lineage>
</organism>
<accession>A0A0N7LTW2</accession>
<feature type="domain" description="N-acetyltransferase" evidence="3">
    <location>
        <begin position="4"/>
        <end position="154"/>
    </location>
</feature>
<dbReference type="STRING" id="266809.PM03_01020"/>
<dbReference type="Pfam" id="PF00583">
    <property type="entry name" value="Acetyltransf_1"/>
    <property type="match status" value="1"/>
</dbReference>
<dbReference type="InterPro" id="IPR000182">
    <property type="entry name" value="GNAT_dom"/>
</dbReference>
<dbReference type="EMBL" id="CYRX01000033">
    <property type="protein sequence ID" value="CUH61810.1"/>
    <property type="molecule type" value="Genomic_DNA"/>
</dbReference>
<dbReference type="InterPro" id="IPR016181">
    <property type="entry name" value="Acyl_CoA_acyltransferase"/>
</dbReference>